<name>F2L1M2_THEU7</name>
<dbReference type="eggNOG" id="arCOG07037">
    <property type="taxonomic scope" value="Archaea"/>
</dbReference>
<dbReference type="Proteomes" id="UP000008138">
    <property type="component" value="Chromosome"/>
</dbReference>
<dbReference type="OrthoDB" id="29158at2157"/>
<dbReference type="AlphaFoldDB" id="F2L1M2"/>
<dbReference type="RefSeq" id="WP_013680213.1">
    <property type="nucleotide sequence ID" value="NC_015315.1"/>
</dbReference>
<dbReference type="STRING" id="999630.TUZN_1404"/>
<dbReference type="GeneID" id="10360931"/>
<accession>F2L1M2</accession>
<dbReference type="KEGG" id="tuz:TUZN_1404"/>
<proteinExistence type="predicted"/>
<keyword evidence="2" id="KW-1185">Reference proteome</keyword>
<sequence length="505" mass="54768">MTARRALPLLALPLSAAALVLALLAFSNATYWSVNATLPPVLKTGNASLYPLARSWYVLGPINATYYYIKFMPGWPESYVVGALAARESGWSARLVEVSASGNPGGPFAIFLGGQVEISNTQTAGPYVPVTAPLTWSMTATSRYSVLARALINKGGIYAWQWVNFTAEPMQRLYQQTFYCPAYTFSFTTQPSWLTFYTSGDSEAYIGTTPSKLGSIQALVLNGKNGYAAAFINISKWIGPVPASWNFTTWWALKSSLTGTDYAQLNFFIDTTGDGRPDLEVVYYISVNGRNPMLLAKTIYGYSLPNVSILYSSQSPPSLTWIKWSVAPVWSTGRIVGIALVIYSPNGETTGYFANVSFTPTTCPLPNGWYGLGTVQVYPGYLQLSGNAVAYMRLIQGALTYVANFTGSGTYAVFTQSLTPIFGVSISGSMFSAICGGSTAQLGSYPSAAYAELRPLNGFGDIIIRDSYGNILARYGCYFAATPYYVGFQTQTGQQLRVYNITAWG</sequence>
<dbReference type="HOGENOM" id="CLU_022410_0_0_2"/>
<protein>
    <submittedName>
        <fullName evidence="1">Uncharacterized protein</fullName>
    </submittedName>
</protein>
<organism evidence="1 2">
    <name type="scientific">Thermoproteus uzoniensis (strain 768-20)</name>
    <dbReference type="NCBI Taxonomy" id="999630"/>
    <lineage>
        <taxon>Archaea</taxon>
        <taxon>Thermoproteota</taxon>
        <taxon>Thermoprotei</taxon>
        <taxon>Thermoproteales</taxon>
        <taxon>Thermoproteaceae</taxon>
        <taxon>Thermoproteus</taxon>
    </lineage>
</organism>
<evidence type="ECO:0000313" key="1">
    <source>
        <dbReference type="EMBL" id="AEA12878.1"/>
    </source>
</evidence>
<evidence type="ECO:0000313" key="2">
    <source>
        <dbReference type="Proteomes" id="UP000008138"/>
    </source>
</evidence>
<gene>
    <name evidence="1" type="ordered locus">TUZN_1404</name>
</gene>
<reference key="2">
    <citation type="submission" date="2011-03" db="EMBL/GenBank/DDBJ databases">
        <title>Complete genome sequence of the thermoacidophilic crenarchaeon Thermoproteus uzoniensis 768-20.</title>
        <authorList>
            <person name="Mardanov A.V."/>
            <person name="Gumerov V.M."/>
            <person name="Beletsky A.V."/>
            <person name="Prokofeva M.I."/>
            <person name="Bonch-Osmolovskaya E.A."/>
            <person name="Ravin N.V."/>
            <person name="Skryabin K.G."/>
        </authorList>
    </citation>
    <scope>NUCLEOTIDE SEQUENCE</scope>
    <source>
        <strain>768-20</strain>
    </source>
</reference>
<reference evidence="1 2" key="1">
    <citation type="journal article" date="2011" name="J. Bacteriol.">
        <title>Complete genome sequence of the thermoacidophilic crenarchaeon Thermoproteus uzoniensis 768-20.</title>
        <authorList>
            <person name="Mardanov A.V."/>
            <person name="Gumerov V.M."/>
            <person name="Beletsky A.V."/>
            <person name="Prokofeva M.I."/>
            <person name="Bonch-Osmolovskaya E.A."/>
            <person name="Ravin N.V."/>
            <person name="Skryabin K.G."/>
        </authorList>
    </citation>
    <scope>NUCLEOTIDE SEQUENCE [LARGE SCALE GENOMIC DNA]</scope>
    <source>
        <strain evidence="1 2">768-20</strain>
    </source>
</reference>
<dbReference type="EMBL" id="CP002590">
    <property type="protein sequence ID" value="AEA12878.1"/>
    <property type="molecule type" value="Genomic_DNA"/>
</dbReference>